<evidence type="ECO:0000256" key="5">
    <source>
        <dbReference type="ARBA" id="ARBA00022741"/>
    </source>
</evidence>
<dbReference type="Pfam" id="PF02735">
    <property type="entry name" value="Ku"/>
    <property type="match status" value="1"/>
</dbReference>
<evidence type="ECO:0000256" key="7">
    <source>
        <dbReference type="ARBA" id="ARBA00022801"/>
    </source>
</evidence>
<evidence type="ECO:0000313" key="17">
    <source>
        <dbReference type="Proteomes" id="UP000054937"/>
    </source>
</evidence>
<comment type="similarity">
    <text evidence="3">Belongs to the ku80 family.</text>
</comment>
<keyword evidence="9" id="KW-0067">ATP-binding</keyword>
<proteinExistence type="inferred from homology"/>
<evidence type="ECO:0000259" key="15">
    <source>
        <dbReference type="PROSITE" id="PS50234"/>
    </source>
</evidence>
<accession>A0A0V0R690</accession>
<keyword evidence="8" id="KW-0347">Helicase</keyword>
<dbReference type="GO" id="GO:0003690">
    <property type="term" value="F:double-stranded DNA binding"/>
    <property type="evidence" value="ECO:0007669"/>
    <property type="project" value="TreeGrafter"/>
</dbReference>
<dbReference type="SUPFAM" id="SSF53300">
    <property type="entry name" value="vWA-like"/>
    <property type="match status" value="1"/>
</dbReference>
<dbReference type="InterPro" id="IPR014893">
    <property type="entry name" value="Ku_PK_bind"/>
</dbReference>
<dbReference type="AlphaFoldDB" id="A0A0V0R690"/>
<dbReference type="Gene3D" id="1.25.40.240">
    <property type="entry name" value="Ku, C-terminal domain"/>
    <property type="match status" value="1"/>
</dbReference>
<evidence type="ECO:0000256" key="8">
    <source>
        <dbReference type="ARBA" id="ARBA00022806"/>
    </source>
</evidence>
<dbReference type="Gene3D" id="2.40.290.10">
    <property type="match status" value="1"/>
</dbReference>
<dbReference type="OrthoDB" id="30826at2759"/>
<reference evidence="16 17" key="1">
    <citation type="journal article" date="2015" name="Sci. Rep.">
        <title>Genome of the facultative scuticociliatosis pathogen Pseudocohnilembus persalinus provides insight into its virulence through horizontal gene transfer.</title>
        <authorList>
            <person name="Xiong J."/>
            <person name="Wang G."/>
            <person name="Cheng J."/>
            <person name="Tian M."/>
            <person name="Pan X."/>
            <person name="Warren A."/>
            <person name="Jiang C."/>
            <person name="Yuan D."/>
            <person name="Miao W."/>
        </authorList>
    </citation>
    <scope>NUCLEOTIDE SEQUENCE [LARGE SCALE GENOMIC DNA]</scope>
    <source>
        <strain evidence="16">36N120E</strain>
    </source>
</reference>
<dbReference type="InterPro" id="IPR006164">
    <property type="entry name" value="DNA_bd_Ku70/Ku80"/>
</dbReference>
<dbReference type="Gene3D" id="1.10.1600.10">
    <property type="match status" value="1"/>
</dbReference>
<keyword evidence="5" id="KW-0547">Nucleotide-binding</keyword>
<keyword evidence="6" id="KW-0227">DNA damage</keyword>
<feature type="domain" description="VWFA" evidence="15">
    <location>
        <begin position="6"/>
        <end position="209"/>
    </location>
</feature>
<protein>
    <submittedName>
        <fullName evidence="16">SPOC like C-terminal domain</fullName>
    </submittedName>
</protein>
<evidence type="ECO:0000256" key="2">
    <source>
        <dbReference type="ARBA" id="ARBA00004286"/>
    </source>
</evidence>
<evidence type="ECO:0000256" key="10">
    <source>
        <dbReference type="ARBA" id="ARBA00023125"/>
    </source>
</evidence>
<keyword evidence="7" id="KW-0378">Hydrolase</keyword>
<dbReference type="SMART" id="SM00559">
    <property type="entry name" value="Ku78"/>
    <property type="match status" value="1"/>
</dbReference>
<keyword evidence="13" id="KW-0539">Nucleus</keyword>
<dbReference type="EMBL" id="LDAU01000040">
    <property type="protein sequence ID" value="KRX10022.1"/>
    <property type="molecule type" value="Genomic_DNA"/>
</dbReference>
<evidence type="ECO:0000256" key="14">
    <source>
        <dbReference type="SAM" id="Coils"/>
    </source>
</evidence>
<dbReference type="GO" id="GO:0003684">
    <property type="term" value="F:damaged DNA binding"/>
    <property type="evidence" value="ECO:0007669"/>
    <property type="project" value="InterPro"/>
</dbReference>
<dbReference type="InterPro" id="IPR016194">
    <property type="entry name" value="SPOC-like_C_dom_sf"/>
</dbReference>
<dbReference type="GO" id="GO:0004386">
    <property type="term" value="F:helicase activity"/>
    <property type="evidence" value="ECO:0007669"/>
    <property type="project" value="UniProtKB-KW"/>
</dbReference>
<keyword evidence="4" id="KW-0158">Chromosome</keyword>
<comment type="caution">
    <text evidence="16">The sequence shown here is derived from an EMBL/GenBank/DDBJ whole genome shotgun (WGS) entry which is preliminary data.</text>
</comment>
<dbReference type="GO" id="GO:0043564">
    <property type="term" value="C:Ku70:Ku80 complex"/>
    <property type="evidence" value="ECO:0007669"/>
    <property type="project" value="InterPro"/>
</dbReference>
<dbReference type="InterPro" id="IPR002035">
    <property type="entry name" value="VWF_A"/>
</dbReference>
<dbReference type="SUPFAM" id="SSF100939">
    <property type="entry name" value="SPOC domain-like"/>
    <property type="match status" value="1"/>
</dbReference>
<name>A0A0V0R690_PSEPJ</name>
<dbReference type="InterPro" id="IPR036494">
    <property type="entry name" value="Ku_C_sf"/>
</dbReference>
<dbReference type="PANTHER" id="PTHR12604">
    <property type="entry name" value="KU AUTOANTIGEN DNA HELICASE"/>
    <property type="match status" value="1"/>
</dbReference>
<sequence length="750" mass="87632">MSNKEAIFLLIDVGASMHEKLEQIKNDDNITRLDFAVDCIIEFIQQKLFLTTQAHIGVILFGSDEAEDGNALYVQEIIKPDAQLVRNIMEIKQHDVPSKKGGDIFDAIDKTIQTIDDFVKTKKFTKNIFVFTNGGGDTNYTEVRLRALNKSLEKSQCKINITAIDFANKYEPGCDIEDINFERDENQNDQQNMNQEMLLMIKEKLPNQIEIYPTNIAQKLYTQFRTKQSTDRVSFRGVFEITQYIKIEIELYKKCTETKLKSLKRYSKQAQFNTSVESGTITKDTIQFEYDDPNMEPIEQENVIKGYYYGRQLVPITQAFEEEMQYKAEKGLKLLGFTDQANVPRQQFMGDVSCLIAVGKAEYQKCLASLIKACFQLKKCVIIRYVYNSRSAPRLCVLFPHIASNYECFYMTELPTTESIRDYQFNSLKEPTQEQEKVVSDLIDKMDLDDIRSDSEKEENDDEEDKIEGLKPKFTYNPYIQYFYQTIMHRLFTQNEDGTQSAEIPPLNPRINSYLRPENKMYEKAAKEIEAVQQVFAFEERQEEQDKEKKVYWRDLISNMENQEEEEKQLEGLNEAQREQLADLKKGKFIFDDEKDVENVSDLHPIEDFRKMVENKKVDLVVKAVEQMQKVITNLVNQSFQGSWYRKALACLKELRKTCINQEEVQQFNDFLKVLKNEYGQKNHKHNKFWELVVTEGVTLILKSENLTSDVTFEEAIKFNRSNQDQLQQNIKSQNEQNGNSQLDLEDEIE</sequence>
<evidence type="ECO:0000313" key="16">
    <source>
        <dbReference type="EMBL" id="KRX10022.1"/>
    </source>
</evidence>
<evidence type="ECO:0000256" key="3">
    <source>
        <dbReference type="ARBA" id="ARBA00007726"/>
    </source>
</evidence>
<dbReference type="SUPFAM" id="SSF101420">
    <property type="entry name" value="C-terminal domain of Ku80"/>
    <property type="match status" value="1"/>
</dbReference>
<dbReference type="GO" id="GO:0006303">
    <property type="term" value="P:double-strand break repair via nonhomologous end joining"/>
    <property type="evidence" value="ECO:0007669"/>
    <property type="project" value="InterPro"/>
</dbReference>
<dbReference type="GO" id="GO:0006310">
    <property type="term" value="P:DNA recombination"/>
    <property type="evidence" value="ECO:0007669"/>
    <property type="project" value="UniProtKB-KW"/>
</dbReference>
<dbReference type="CDD" id="cd00873">
    <property type="entry name" value="KU80"/>
    <property type="match status" value="1"/>
</dbReference>
<evidence type="ECO:0000256" key="12">
    <source>
        <dbReference type="ARBA" id="ARBA00023204"/>
    </source>
</evidence>
<dbReference type="GO" id="GO:0042162">
    <property type="term" value="F:telomeric DNA binding"/>
    <property type="evidence" value="ECO:0007669"/>
    <property type="project" value="InterPro"/>
</dbReference>
<evidence type="ECO:0000256" key="11">
    <source>
        <dbReference type="ARBA" id="ARBA00023172"/>
    </source>
</evidence>
<dbReference type="GO" id="GO:0016787">
    <property type="term" value="F:hydrolase activity"/>
    <property type="evidence" value="ECO:0007669"/>
    <property type="project" value="UniProtKB-KW"/>
</dbReference>
<evidence type="ECO:0000256" key="13">
    <source>
        <dbReference type="ARBA" id="ARBA00023242"/>
    </source>
</evidence>
<keyword evidence="11" id="KW-0233">DNA recombination</keyword>
<dbReference type="InParanoid" id="A0A0V0R690"/>
<evidence type="ECO:0000256" key="9">
    <source>
        <dbReference type="ARBA" id="ARBA00022840"/>
    </source>
</evidence>
<feature type="coiled-coil region" evidence="14">
    <location>
        <begin position="522"/>
        <end position="583"/>
    </location>
</feature>
<dbReference type="InterPro" id="IPR036465">
    <property type="entry name" value="vWFA_dom_sf"/>
</dbReference>
<keyword evidence="12" id="KW-0234">DNA repair</keyword>
<dbReference type="Gene3D" id="3.40.50.410">
    <property type="entry name" value="von Willebrand factor, type A domain"/>
    <property type="match status" value="1"/>
</dbReference>
<dbReference type="Proteomes" id="UP000054937">
    <property type="component" value="Unassembled WGS sequence"/>
</dbReference>
<dbReference type="Pfam" id="PF08785">
    <property type="entry name" value="Ku_PK_bind"/>
    <property type="match status" value="1"/>
</dbReference>
<dbReference type="GO" id="GO:0005694">
    <property type="term" value="C:chromosome"/>
    <property type="evidence" value="ECO:0007669"/>
    <property type="project" value="UniProtKB-SubCell"/>
</dbReference>
<dbReference type="InterPro" id="IPR024193">
    <property type="entry name" value="Ku80"/>
</dbReference>
<keyword evidence="17" id="KW-1185">Reference proteome</keyword>
<gene>
    <name evidence="16" type="ORF">PPERSA_08425</name>
</gene>
<evidence type="ECO:0000256" key="1">
    <source>
        <dbReference type="ARBA" id="ARBA00004123"/>
    </source>
</evidence>
<comment type="subcellular location">
    <subcellularLocation>
        <location evidence="2">Chromosome</location>
    </subcellularLocation>
    <subcellularLocation>
        <location evidence="1">Nucleus</location>
    </subcellularLocation>
</comment>
<evidence type="ECO:0000256" key="4">
    <source>
        <dbReference type="ARBA" id="ARBA00022454"/>
    </source>
</evidence>
<dbReference type="OMA" id="WAMQYVW"/>
<keyword evidence="14" id="KW-0175">Coiled coil</keyword>
<evidence type="ECO:0000256" key="6">
    <source>
        <dbReference type="ARBA" id="ARBA00022763"/>
    </source>
</evidence>
<organism evidence="16 17">
    <name type="scientific">Pseudocohnilembus persalinus</name>
    <name type="common">Ciliate</name>
    <dbReference type="NCBI Taxonomy" id="266149"/>
    <lineage>
        <taxon>Eukaryota</taxon>
        <taxon>Sar</taxon>
        <taxon>Alveolata</taxon>
        <taxon>Ciliophora</taxon>
        <taxon>Intramacronucleata</taxon>
        <taxon>Oligohymenophorea</taxon>
        <taxon>Scuticociliatia</taxon>
        <taxon>Philasterida</taxon>
        <taxon>Pseudocohnilembidae</taxon>
        <taxon>Pseudocohnilembus</taxon>
    </lineage>
</organism>
<dbReference type="PANTHER" id="PTHR12604:SF4">
    <property type="entry name" value="X-RAY REPAIR CROSS-COMPLEMENTING PROTEIN 5"/>
    <property type="match status" value="1"/>
</dbReference>
<dbReference type="GO" id="GO:0000723">
    <property type="term" value="P:telomere maintenance"/>
    <property type="evidence" value="ECO:0007669"/>
    <property type="project" value="InterPro"/>
</dbReference>
<keyword evidence="10" id="KW-0238">DNA-binding</keyword>
<dbReference type="GO" id="GO:0005524">
    <property type="term" value="F:ATP binding"/>
    <property type="evidence" value="ECO:0007669"/>
    <property type="project" value="UniProtKB-KW"/>
</dbReference>
<dbReference type="PROSITE" id="PS50234">
    <property type="entry name" value="VWFA"/>
    <property type="match status" value="1"/>
</dbReference>